<keyword evidence="1" id="KW-0812">Transmembrane</keyword>
<dbReference type="EMBL" id="JBBJCI010000208">
    <property type="protein sequence ID" value="KAK7240892.1"/>
    <property type="molecule type" value="Genomic_DNA"/>
</dbReference>
<reference evidence="2 3" key="1">
    <citation type="submission" date="2024-03" db="EMBL/GenBank/DDBJ databases">
        <title>Aureococcus anophagefferens CCMP1851 and Kratosvirus quantuckense: Draft genome of a second virus-susceptible host strain in the model system.</title>
        <authorList>
            <person name="Chase E."/>
            <person name="Truchon A.R."/>
            <person name="Schepens W."/>
            <person name="Wilhelm S.W."/>
        </authorList>
    </citation>
    <scope>NUCLEOTIDE SEQUENCE [LARGE SCALE GENOMIC DNA]</scope>
    <source>
        <strain evidence="2 3">CCMP1851</strain>
    </source>
</reference>
<keyword evidence="1" id="KW-0472">Membrane</keyword>
<evidence type="ECO:0000313" key="2">
    <source>
        <dbReference type="EMBL" id="KAK7240892.1"/>
    </source>
</evidence>
<protein>
    <recommendedName>
        <fullName evidence="4">Phospholipase B-like</fullName>
    </recommendedName>
</protein>
<gene>
    <name evidence="2" type="ORF">SO694_00055110</name>
</gene>
<sequence>MGSYGAVAPDAGAAPVPRRLVATLAAGLACFALGATLLKPANAPLLRIRDDELDDGMVTECVGKQDAAALIEALGAEFLGWTALPNPAGAAVLMDRGAWAQLRGGSLADYDWDYGEAVTDFPYDYSDYAAKLVAGYDALLARGAVASPSFSTGCDLTYSSATSCSESCVETAFKAYDGGRYASCADPVEAAFSLTPDLVKECVGGGDCYDCVSGCVGAARAVFLDCGALDADADREHDPDAPTTGS</sequence>
<keyword evidence="1" id="KW-1133">Transmembrane helix</keyword>
<evidence type="ECO:0000313" key="3">
    <source>
        <dbReference type="Proteomes" id="UP001363151"/>
    </source>
</evidence>
<proteinExistence type="predicted"/>
<dbReference type="Proteomes" id="UP001363151">
    <property type="component" value="Unassembled WGS sequence"/>
</dbReference>
<feature type="transmembrane region" description="Helical" evidence="1">
    <location>
        <begin position="20"/>
        <end position="38"/>
    </location>
</feature>
<comment type="caution">
    <text evidence="2">The sequence shown here is derived from an EMBL/GenBank/DDBJ whole genome shotgun (WGS) entry which is preliminary data.</text>
</comment>
<accession>A0ABR1FXF3</accession>
<keyword evidence="3" id="KW-1185">Reference proteome</keyword>
<organism evidence="2 3">
    <name type="scientific">Aureococcus anophagefferens</name>
    <name type="common">Harmful bloom alga</name>
    <dbReference type="NCBI Taxonomy" id="44056"/>
    <lineage>
        <taxon>Eukaryota</taxon>
        <taxon>Sar</taxon>
        <taxon>Stramenopiles</taxon>
        <taxon>Ochrophyta</taxon>
        <taxon>Pelagophyceae</taxon>
        <taxon>Pelagomonadales</taxon>
        <taxon>Pelagomonadaceae</taxon>
        <taxon>Aureococcus</taxon>
    </lineage>
</organism>
<evidence type="ECO:0000256" key="1">
    <source>
        <dbReference type="SAM" id="Phobius"/>
    </source>
</evidence>
<evidence type="ECO:0008006" key="4">
    <source>
        <dbReference type="Google" id="ProtNLM"/>
    </source>
</evidence>
<name>A0ABR1FXF3_AURAN</name>